<proteinExistence type="predicted"/>
<evidence type="ECO:0000256" key="3">
    <source>
        <dbReference type="ARBA" id="ARBA00023015"/>
    </source>
</evidence>
<dbReference type="AlphaFoldDB" id="A0A0J1FPY1"/>
<feature type="domain" description="Sigma-54 factor interaction" evidence="5">
    <location>
        <begin position="156"/>
        <end position="385"/>
    </location>
</feature>
<dbReference type="SUPFAM" id="SSF46689">
    <property type="entry name" value="Homeodomain-like"/>
    <property type="match status" value="1"/>
</dbReference>
<dbReference type="Pfam" id="PF00989">
    <property type="entry name" value="PAS"/>
    <property type="match status" value="1"/>
</dbReference>
<keyword evidence="8" id="KW-1185">Reference proteome</keyword>
<dbReference type="PANTHER" id="PTHR32071">
    <property type="entry name" value="TRANSCRIPTIONAL REGULATORY PROTEIN"/>
    <property type="match status" value="1"/>
</dbReference>
<dbReference type="GO" id="GO:0006355">
    <property type="term" value="P:regulation of DNA-templated transcription"/>
    <property type="evidence" value="ECO:0007669"/>
    <property type="project" value="InterPro"/>
</dbReference>
<dbReference type="InterPro" id="IPR035965">
    <property type="entry name" value="PAS-like_dom_sf"/>
</dbReference>
<dbReference type="PANTHER" id="PTHR32071:SF57">
    <property type="entry name" value="C4-DICARBOXYLATE TRANSPORT TRANSCRIPTIONAL REGULATORY PROTEIN DCTD"/>
    <property type="match status" value="1"/>
</dbReference>
<dbReference type="EMBL" id="LDZY01000008">
    <property type="protein sequence ID" value="KLU65529.1"/>
    <property type="molecule type" value="Genomic_DNA"/>
</dbReference>
<keyword evidence="4" id="KW-0804">Transcription</keyword>
<dbReference type="InterPro" id="IPR027417">
    <property type="entry name" value="P-loop_NTPase"/>
</dbReference>
<evidence type="ECO:0000256" key="1">
    <source>
        <dbReference type="ARBA" id="ARBA00022741"/>
    </source>
</evidence>
<dbReference type="PATRIC" id="fig|476652.3.peg.2789"/>
<accession>A0A0J1FPY1</accession>
<dbReference type="PROSITE" id="PS00675">
    <property type="entry name" value="SIGMA54_INTERACT_1"/>
    <property type="match status" value="1"/>
</dbReference>
<dbReference type="GO" id="GO:0043565">
    <property type="term" value="F:sequence-specific DNA binding"/>
    <property type="evidence" value="ECO:0007669"/>
    <property type="project" value="InterPro"/>
</dbReference>
<dbReference type="Gene3D" id="1.10.8.60">
    <property type="match status" value="1"/>
</dbReference>
<dbReference type="RefSeq" id="WP_047810489.1">
    <property type="nucleotide sequence ID" value="NZ_LDZY01000008.1"/>
</dbReference>
<dbReference type="InterPro" id="IPR002078">
    <property type="entry name" value="Sigma_54_int"/>
</dbReference>
<dbReference type="Pfam" id="PF02954">
    <property type="entry name" value="HTH_8"/>
    <property type="match status" value="1"/>
</dbReference>
<organism evidence="7 8">
    <name type="scientific">Desulfosporosinus acididurans</name>
    <dbReference type="NCBI Taxonomy" id="476652"/>
    <lineage>
        <taxon>Bacteria</taxon>
        <taxon>Bacillati</taxon>
        <taxon>Bacillota</taxon>
        <taxon>Clostridia</taxon>
        <taxon>Eubacteriales</taxon>
        <taxon>Desulfitobacteriaceae</taxon>
        <taxon>Desulfosporosinus</taxon>
    </lineage>
</organism>
<dbReference type="SUPFAM" id="SSF55785">
    <property type="entry name" value="PYP-like sensor domain (PAS domain)"/>
    <property type="match status" value="1"/>
</dbReference>
<evidence type="ECO:0000256" key="4">
    <source>
        <dbReference type="ARBA" id="ARBA00023163"/>
    </source>
</evidence>
<dbReference type="PROSITE" id="PS50112">
    <property type="entry name" value="PAS"/>
    <property type="match status" value="1"/>
</dbReference>
<dbReference type="CDD" id="cd00009">
    <property type="entry name" value="AAA"/>
    <property type="match status" value="1"/>
</dbReference>
<dbReference type="PRINTS" id="PR01590">
    <property type="entry name" value="HTHFIS"/>
</dbReference>
<evidence type="ECO:0000313" key="7">
    <source>
        <dbReference type="EMBL" id="KLU65529.1"/>
    </source>
</evidence>
<dbReference type="Pfam" id="PF25601">
    <property type="entry name" value="AAA_lid_14"/>
    <property type="match status" value="1"/>
</dbReference>
<dbReference type="InterPro" id="IPR009057">
    <property type="entry name" value="Homeodomain-like_sf"/>
</dbReference>
<keyword evidence="2" id="KW-0067">ATP-binding</keyword>
<reference evidence="7 8" key="1">
    <citation type="submission" date="2015-06" db="EMBL/GenBank/DDBJ databases">
        <title>Draft genome of the moderately acidophilic sulfate reducer Candidatus Desulfosporosinus acididurans strain M1.</title>
        <authorList>
            <person name="Poehlein A."/>
            <person name="Petzsch P."/>
            <person name="Johnson B.D."/>
            <person name="Schloemann M."/>
            <person name="Daniel R."/>
            <person name="Muehling M."/>
        </authorList>
    </citation>
    <scope>NUCLEOTIDE SEQUENCE [LARGE SCALE GENOMIC DNA]</scope>
    <source>
        <strain evidence="7 8">M1</strain>
    </source>
</reference>
<comment type="caution">
    <text evidence="7">The sequence shown here is derived from an EMBL/GenBank/DDBJ whole genome shotgun (WGS) entry which is preliminary data.</text>
</comment>
<sequence>MSAGIHAVTTIDFPRWDQALLFKILDNIHDVVLVIDSHTTIVYVNEAYARILGVPVEKVLGRRLDKIEPDSAAIKALHSGKSIKGSEHLKSLGIDVIGSAFPLYKGKQIIGCISTFKNVTEELELNRELQQTKGVADYLKEQLDQWEQLPLSFKEYVGQNRNVKETLILAAKVARTDSTVLIRGESGVGKEVLAKAVHNASRRKNKPLIKVNCAAIPESLIESELFGYEEGAYTGAKKGGKLGKFELAHSGTIFLDEIGDMSLTMQAKLLRVLQEREFERVGGSATIKVDIRVIAATNRDLETMIDEKTFRKDLYYRLNIVPLNLNPLRERKDDLIALTQTFLDQFSREVGHELSLSPQVLRIFQNYNWPGNIRELQNVLEHASIVCNGSTIEIHHLPANIIPMNNQPPDLKDKTYNLKEIVARVEKELIVSALANNNNNRTKTMEVLGISRRAFYDKLRRYGIEE</sequence>
<dbReference type="GO" id="GO:0005524">
    <property type="term" value="F:ATP binding"/>
    <property type="evidence" value="ECO:0007669"/>
    <property type="project" value="UniProtKB-KW"/>
</dbReference>
<evidence type="ECO:0000259" key="6">
    <source>
        <dbReference type="PROSITE" id="PS50112"/>
    </source>
</evidence>
<keyword evidence="3" id="KW-0805">Transcription regulation</keyword>
<dbReference type="InterPro" id="IPR000014">
    <property type="entry name" value="PAS"/>
</dbReference>
<dbReference type="SMART" id="SM00382">
    <property type="entry name" value="AAA"/>
    <property type="match status" value="1"/>
</dbReference>
<dbReference type="CDD" id="cd00130">
    <property type="entry name" value="PAS"/>
    <property type="match status" value="1"/>
</dbReference>
<feature type="domain" description="PAS" evidence="6">
    <location>
        <begin position="17"/>
        <end position="71"/>
    </location>
</feature>
<dbReference type="InterPro" id="IPR025944">
    <property type="entry name" value="Sigma_54_int_dom_CS"/>
</dbReference>
<dbReference type="SMART" id="SM00091">
    <property type="entry name" value="PAS"/>
    <property type="match status" value="1"/>
</dbReference>
<dbReference type="Gene3D" id="1.10.10.60">
    <property type="entry name" value="Homeodomain-like"/>
    <property type="match status" value="1"/>
</dbReference>
<dbReference type="FunFam" id="3.40.50.300:FF:000006">
    <property type="entry name" value="DNA-binding transcriptional regulator NtrC"/>
    <property type="match status" value="1"/>
</dbReference>
<dbReference type="PROSITE" id="PS50045">
    <property type="entry name" value="SIGMA54_INTERACT_4"/>
    <property type="match status" value="1"/>
</dbReference>
<dbReference type="InterPro" id="IPR003593">
    <property type="entry name" value="AAA+_ATPase"/>
</dbReference>
<dbReference type="Gene3D" id="3.30.450.20">
    <property type="entry name" value="PAS domain"/>
    <property type="match status" value="1"/>
</dbReference>
<keyword evidence="1" id="KW-0547">Nucleotide-binding</keyword>
<dbReference type="PROSITE" id="PS00688">
    <property type="entry name" value="SIGMA54_INTERACT_3"/>
    <property type="match status" value="1"/>
</dbReference>
<evidence type="ECO:0000259" key="5">
    <source>
        <dbReference type="PROSITE" id="PS50045"/>
    </source>
</evidence>
<dbReference type="InterPro" id="IPR013767">
    <property type="entry name" value="PAS_fold"/>
</dbReference>
<dbReference type="STRING" id="476652.DEAC_c26660"/>
<dbReference type="SUPFAM" id="SSF52540">
    <property type="entry name" value="P-loop containing nucleoside triphosphate hydrolases"/>
    <property type="match status" value="1"/>
</dbReference>
<dbReference type="Gene3D" id="3.40.50.300">
    <property type="entry name" value="P-loop containing nucleotide triphosphate hydrolases"/>
    <property type="match status" value="1"/>
</dbReference>
<dbReference type="InterPro" id="IPR002197">
    <property type="entry name" value="HTH_Fis"/>
</dbReference>
<dbReference type="InterPro" id="IPR025662">
    <property type="entry name" value="Sigma_54_int_dom_ATP-bd_1"/>
</dbReference>
<dbReference type="InterPro" id="IPR058031">
    <property type="entry name" value="AAA_lid_NorR"/>
</dbReference>
<evidence type="ECO:0000313" key="8">
    <source>
        <dbReference type="Proteomes" id="UP000036356"/>
    </source>
</evidence>
<evidence type="ECO:0000256" key="2">
    <source>
        <dbReference type="ARBA" id="ARBA00022840"/>
    </source>
</evidence>
<dbReference type="Pfam" id="PF00158">
    <property type="entry name" value="Sigma54_activat"/>
    <property type="match status" value="1"/>
</dbReference>
<dbReference type="Proteomes" id="UP000036356">
    <property type="component" value="Unassembled WGS sequence"/>
</dbReference>
<dbReference type="NCBIfam" id="TIGR00229">
    <property type="entry name" value="sensory_box"/>
    <property type="match status" value="1"/>
</dbReference>
<protein>
    <submittedName>
        <fullName evidence="7">Nitrogen fixation protein VnfA</fullName>
    </submittedName>
</protein>
<gene>
    <name evidence="7" type="primary">vnfA_1</name>
    <name evidence="7" type="ORF">DEAC_c26660</name>
</gene>
<name>A0A0J1FPY1_9FIRM</name>